<protein>
    <submittedName>
        <fullName evidence="2">Uncharacterized protein</fullName>
    </submittedName>
</protein>
<name>A0A0B7C3I2_9EUPU</name>
<evidence type="ECO:0000256" key="1">
    <source>
        <dbReference type="SAM" id="MobiDB-lite"/>
    </source>
</evidence>
<feature type="non-terminal residue" evidence="2">
    <location>
        <position position="79"/>
    </location>
</feature>
<dbReference type="AlphaFoldDB" id="A0A0B7C3I2"/>
<sequence>SSSGTSTPSGHSSPALQADIPGGPPTNPPCPPRPSTHPAGQPSSALESLEWESQVVRENVPQLRTSPFHENRQPPARPS</sequence>
<feature type="non-terminal residue" evidence="2">
    <location>
        <position position="1"/>
    </location>
</feature>
<proteinExistence type="predicted"/>
<organism evidence="2">
    <name type="scientific">Arion vulgaris</name>
    <dbReference type="NCBI Taxonomy" id="1028688"/>
    <lineage>
        <taxon>Eukaryota</taxon>
        <taxon>Metazoa</taxon>
        <taxon>Spiralia</taxon>
        <taxon>Lophotrochozoa</taxon>
        <taxon>Mollusca</taxon>
        <taxon>Gastropoda</taxon>
        <taxon>Heterobranchia</taxon>
        <taxon>Euthyneura</taxon>
        <taxon>Panpulmonata</taxon>
        <taxon>Eupulmonata</taxon>
        <taxon>Stylommatophora</taxon>
        <taxon>Helicina</taxon>
        <taxon>Arionoidea</taxon>
        <taxon>Arionidae</taxon>
        <taxon>Arion</taxon>
    </lineage>
</organism>
<reference evidence="2" key="1">
    <citation type="submission" date="2014-12" db="EMBL/GenBank/DDBJ databases">
        <title>Insight into the proteome of Arion vulgaris.</title>
        <authorList>
            <person name="Aradska J."/>
            <person name="Bulat T."/>
            <person name="Smidak R."/>
            <person name="Sarate P."/>
            <person name="Gangsoo J."/>
            <person name="Sialana F."/>
            <person name="Bilban M."/>
            <person name="Lubec G."/>
        </authorList>
    </citation>
    <scope>NUCLEOTIDE SEQUENCE</scope>
    <source>
        <tissue evidence="2">Skin</tissue>
    </source>
</reference>
<feature type="compositionally biased region" description="Pro residues" evidence="1">
    <location>
        <begin position="22"/>
        <end position="35"/>
    </location>
</feature>
<evidence type="ECO:0000313" key="2">
    <source>
        <dbReference type="EMBL" id="CEK98975.1"/>
    </source>
</evidence>
<gene>
    <name evidence="2" type="primary">ORF220112</name>
</gene>
<accession>A0A0B7C3I2</accession>
<feature type="compositionally biased region" description="Low complexity" evidence="1">
    <location>
        <begin position="1"/>
        <end position="14"/>
    </location>
</feature>
<dbReference type="EMBL" id="HACG01052104">
    <property type="protein sequence ID" value="CEK98975.1"/>
    <property type="molecule type" value="Transcribed_RNA"/>
</dbReference>
<feature type="region of interest" description="Disordered" evidence="1">
    <location>
        <begin position="1"/>
        <end position="79"/>
    </location>
</feature>